<keyword evidence="1" id="KW-0472">Membrane</keyword>
<reference evidence="2 3" key="1">
    <citation type="submission" date="2024-06" db="EMBL/GenBank/DDBJ databases">
        <title>Genomic Encyclopedia of Type Strains, Phase IV (KMG-IV): sequencing the most valuable type-strain genomes for metagenomic binning, comparative biology and taxonomic classification.</title>
        <authorList>
            <person name="Goeker M."/>
        </authorList>
    </citation>
    <scope>NUCLEOTIDE SEQUENCE [LARGE SCALE GENOMIC DNA]</scope>
    <source>
        <strain evidence="2 3">DSM 100124</strain>
    </source>
</reference>
<evidence type="ECO:0000256" key="1">
    <source>
        <dbReference type="SAM" id="Phobius"/>
    </source>
</evidence>
<feature type="transmembrane region" description="Helical" evidence="1">
    <location>
        <begin position="6"/>
        <end position="27"/>
    </location>
</feature>
<organism evidence="2 3">
    <name type="scientific">Fictibacillus halophilus</name>
    <dbReference type="NCBI Taxonomy" id="1610490"/>
    <lineage>
        <taxon>Bacteria</taxon>
        <taxon>Bacillati</taxon>
        <taxon>Bacillota</taxon>
        <taxon>Bacilli</taxon>
        <taxon>Bacillales</taxon>
        <taxon>Fictibacillaceae</taxon>
        <taxon>Fictibacillus</taxon>
    </lineage>
</organism>
<accession>A0ABV2LN70</accession>
<proteinExistence type="predicted"/>
<keyword evidence="1" id="KW-1133">Transmembrane helix</keyword>
<evidence type="ECO:0000313" key="2">
    <source>
        <dbReference type="EMBL" id="MET3730028.1"/>
    </source>
</evidence>
<gene>
    <name evidence="2" type="ORF">ABID52_003645</name>
</gene>
<dbReference type="Proteomes" id="UP001549097">
    <property type="component" value="Unassembled WGS sequence"/>
</dbReference>
<sequence>MVILTGIVSLIFMCVSILYLSSLTVSLQEKSGMPQKKKNKKDHFSYLFDVYGD</sequence>
<evidence type="ECO:0000313" key="3">
    <source>
        <dbReference type="Proteomes" id="UP001549097"/>
    </source>
</evidence>
<keyword evidence="1" id="KW-0812">Transmembrane</keyword>
<dbReference type="RefSeq" id="WP_198769158.1">
    <property type="nucleotide sequence ID" value="NZ_JAEACF010000002.1"/>
</dbReference>
<keyword evidence="3" id="KW-1185">Reference proteome</keyword>
<protein>
    <submittedName>
        <fullName evidence="2">Uncharacterized protein</fullName>
    </submittedName>
</protein>
<name>A0ABV2LN70_9BACL</name>
<comment type="caution">
    <text evidence="2">The sequence shown here is derived from an EMBL/GenBank/DDBJ whole genome shotgun (WGS) entry which is preliminary data.</text>
</comment>
<dbReference type="EMBL" id="JBEPMP010000002">
    <property type="protein sequence ID" value="MET3730028.1"/>
    <property type="molecule type" value="Genomic_DNA"/>
</dbReference>